<evidence type="ECO:0000313" key="2">
    <source>
        <dbReference type="Proteomes" id="UP000014978"/>
    </source>
</evidence>
<dbReference type="HOGENOM" id="CLU_044348_2_1_1"/>
<dbReference type="InterPro" id="IPR053164">
    <property type="entry name" value="IS1016-like_transposase"/>
</dbReference>
<name>S7W5Q1_SPRLO</name>
<dbReference type="STRING" id="1358809.S7W5Q1"/>
<comment type="caution">
    <text evidence="1">The sequence shown here is derived from an EMBL/GenBank/DDBJ whole genome shotgun (WGS) entry which is preliminary data.</text>
</comment>
<dbReference type="Proteomes" id="UP000014978">
    <property type="component" value="Unassembled WGS sequence"/>
</dbReference>
<proteinExistence type="predicted"/>
<dbReference type="OrthoDB" id="8597234at2759"/>
<protein>
    <recommendedName>
        <fullName evidence="3">ISXO2-like transposase domain-containing protein</fullName>
    </recommendedName>
</protein>
<dbReference type="InParanoid" id="S7W5Q1"/>
<dbReference type="AlphaFoldDB" id="S7W5Q1"/>
<dbReference type="PANTHER" id="PTHR47163">
    <property type="entry name" value="DDE_TNP_IS1595 DOMAIN-CONTAINING PROTEIN"/>
    <property type="match status" value="1"/>
</dbReference>
<dbReference type="VEuPathDB" id="MicrosporidiaDB:SLOPH_2661"/>
<dbReference type="EMBL" id="ATCN01001036">
    <property type="protein sequence ID" value="EPR78115.1"/>
    <property type="molecule type" value="Genomic_DNA"/>
</dbReference>
<reference evidence="2" key="1">
    <citation type="journal article" date="2013" name="PLoS Genet.">
        <title>The genome of Spraguea lophii and the basis of host-microsporidian interactions.</title>
        <authorList>
            <person name="Campbell S.E."/>
            <person name="Williams T.A."/>
            <person name="Yousuf A."/>
            <person name="Soanes D.M."/>
            <person name="Paszkiewicz K.H."/>
            <person name="Williams B.A.P."/>
        </authorList>
    </citation>
    <scope>NUCLEOTIDE SEQUENCE [LARGE SCALE GENOMIC DNA]</scope>
    <source>
        <strain evidence="2">42_110</strain>
    </source>
</reference>
<organism evidence="1 2">
    <name type="scientific">Spraguea lophii (strain 42_110)</name>
    <name type="common">Microsporidian parasite</name>
    <dbReference type="NCBI Taxonomy" id="1358809"/>
    <lineage>
        <taxon>Eukaryota</taxon>
        <taxon>Fungi</taxon>
        <taxon>Fungi incertae sedis</taxon>
        <taxon>Microsporidia</taxon>
        <taxon>Spragueidae</taxon>
        <taxon>Spraguea</taxon>
    </lineage>
</organism>
<gene>
    <name evidence="1" type="ORF">SLOPH_2661</name>
</gene>
<sequence>MTMNRRQLNSVIYSPCKTVEYLQNLGVLKKSFNCKKCKKRMNLVAVKKNDRYIWKCMINKCKKQTISIRKGSVFYKVKIELSKILEVIYELIQKKDLKEININYKGVNTIMNYFNSKIMEINNNKIGGYNKWVEVDESAVARRKYNVGRLVRTIWIVGGIERGSVNMFFRITKSRNSDF</sequence>
<dbReference type="PANTHER" id="PTHR47163:SF2">
    <property type="entry name" value="SI:DKEY-17M8.2"/>
    <property type="match status" value="1"/>
</dbReference>
<evidence type="ECO:0000313" key="1">
    <source>
        <dbReference type="EMBL" id="EPR78115.1"/>
    </source>
</evidence>
<keyword evidence="2" id="KW-1185">Reference proteome</keyword>
<accession>S7W5Q1</accession>
<evidence type="ECO:0008006" key="3">
    <source>
        <dbReference type="Google" id="ProtNLM"/>
    </source>
</evidence>